<protein>
    <recommendedName>
        <fullName evidence="7">Ribosome biogenesis protein SLX9</fullName>
    </recommendedName>
</protein>
<reference evidence="5" key="1">
    <citation type="journal article" date="2023" name="G3 (Bethesda)">
        <title>A reference genome for the long-term kleptoplast-retaining sea slug Elysia crispata morphotype clarki.</title>
        <authorList>
            <person name="Eastman K.E."/>
            <person name="Pendleton A.L."/>
            <person name="Shaikh M.A."/>
            <person name="Suttiyut T."/>
            <person name="Ogas R."/>
            <person name="Tomko P."/>
            <person name="Gavelis G."/>
            <person name="Widhalm J.R."/>
            <person name="Wisecaver J.H."/>
        </authorList>
    </citation>
    <scope>NUCLEOTIDE SEQUENCE</scope>
    <source>
        <strain evidence="5">ECLA1</strain>
    </source>
</reference>
<dbReference type="Pfam" id="PF15341">
    <property type="entry name" value="SLX9"/>
    <property type="match status" value="1"/>
</dbReference>
<dbReference type="PANTHER" id="PTHR31109:SF2">
    <property type="entry name" value="RIBOSOME BIOGENESIS PROTEIN SLX9 HOMOLOG"/>
    <property type="match status" value="1"/>
</dbReference>
<comment type="similarity">
    <text evidence="2">Belongs to the SLX9 family.</text>
</comment>
<gene>
    <name evidence="5" type="ORF">RRG08_034487</name>
</gene>
<dbReference type="PANTHER" id="PTHR31109">
    <property type="entry name" value="PROTEIN FAM207A"/>
    <property type="match status" value="1"/>
</dbReference>
<keyword evidence="3" id="KW-0539">Nucleus</keyword>
<evidence type="ECO:0008006" key="7">
    <source>
        <dbReference type="Google" id="ProtNLM"/>
    </source>
</evidence>
<comment type="caution">
    <text evidence="5">The sequence shown here is derived from an EMBL/GenBank/DDBJ whole genome shotgun (WGS) entry which is preliminary data.</text>
</comment>
<evidence type="ECO:0000256" key="4">
    <source>
        <dbReference type="SAM" id="MobiDB-lite"/>
    </source>
</evidence>
<evidence type="ECO:0000256" key="1">
    <source>
        <dbReference type="ARBA" id="ARBA00004604"/>
    </source>
</evidence>
<dbReference type="GO" id="GO:0000462">
    <property type="term" value="P:maturation of SSU-rRNA from tricistronic rRNA transcript (SSU-rRNA, 5.8S rRNA, LSU-rRNA)"/>
    <property type="evidence" value="ECO:0007669"/>
    <property type="project" value="InterPro"/>
</dbReference>
<feature type="compositionally biased region" description="Basic residues" evidence="4">
    <location>
        <begin position="115"/>
        <end position="126"/>
    </location>
</feature>
<name>A0AAE1BAB8_9GAST</name>
<evidence type="ECO:0000256" key="3">
    <source>
        <dbReference type="ARBA" id="ARBA00023242"/>
    </source>
</evidence>
<feature type="compositionally biased region" description="Basic residues" evidence="4">
    <location>
        <begin position="1"/>
        <end position="11"/>
    </location>
</feature>
<dbReference type="GO" id="GO:0005730">
    <property type="term" value="C:nucleolus"/>
    <property type="evidence" value="ECO:0007669"/>
    <property type="project" value="UniProtKB-SubCell"/>
</dbReference>
<dbReference type="GO" id="GO:0030686">
    <property type="term" value="C:90S preribosome"/>
    <property type="evidence" value="ECO:0007669"/>
    <property type="project" value="InterPro"/>
</dbReference>
<feature type="region of interest" description="Disordered" evidence="4">
    <location>
        <begin position="152"/>
        <end position="179"/>
    </location>
</feature>
<dbReference type="EMBL" id="JAWDGP010000241">
    <property type="protein sequence ID" value="KAK3802339.1"/>
    <property type="molecule type" value="Genomic_DNA"/>
</dbReference>
<keyword evidence="6" id="KW-1185">Reference proteome</keyword>
<evidence type="ECO:0000256" key="2">
    <source>
        <dbReference type="ARBA" id="ARBA00011022"/>
    </source>
</evidence>
<sequence>MGKMKRMRQKLHIAAAKSKDKNTFVKNTDKNDDQQMEDAQFKLPIDPTALGARGENIFKDVKISSFELAPQKLPDFDARSSITSKTFKGKNLTKKEKQKMRHDAWTEKMDAITSAKKKAKEKKKKQQTPIVGDLTEMEEALPTLELLLKKSTHSAVKSAQSQREKPIPKEKKRKKQMHDDISLFHQVSQHPLIKEDASLIIKTHLRNKIQMEKDMET</sequence>
<feature type="region of interest" description="Disordered" evidence="4">
    <location>
        <begin position="1"/>
        <end position="36"/>
    </location>
</feature>
<comment type="subcellular location">
    <subcellularLocation>
        <location evidence="1">Nucleus</location>
        <location evidence="1">Nucleolus</location>
    </subcellularLocation>
</comment>
<evidence type="ECO:0000313" key="5">
    <source>
        <dbReference type="EMBL" id="KAK3802339.1"/>
    </source>
</evidence>
<dbReference type="Proteomes" id="UP001283361">
    <property type="component" value="Unassembled WGS sequence"/>
</dbReference>
<feature type="region of interest" description="Disordered" evidence="4">
    <location>
        <begin position="115"/>
        <end position="135"/>
    </location>
</feature>
<feature type="compositionally biased region" description="Basic and acidic residues" evidence="4">
    <location>
        <begin position="17"/>
        <end position="33"/>
    </location>
</feature>
<accession>A0AAE1BAB8</accession>
<dbReference type="InterPro" id="IPR028160">
    <property type="entry name" value="Slx9-like"/>
</dbReference>
<dbReference type="AlphaFoldDB" id="A0AAE1BAB8"/>
<organism evidence="5 6">
    <name type="scientific">Elysia crispata</name>
    <name type="common">lettuce slug</name>
    <dbReference type="NCBI Taxonomy" id="231223"/>
    <lineage>
        <taxon>Eukaryota</taxon>
        <taxon>Metazoa</taxon>
        <taxon>Spiralia</taxon>
        <taxon>Lophotrochozoa</taxon>
        <taxon>Mollusca</taxon>
        <taxon>Gastropoda</taxon>
        <taxon>Heterobranchia</taxon>
        <taxon>Euthyneura</taxon>
        <taxon>Panpulmonata</taxon>
        <taxon>Sacoglossa</taxon>
        <taxon>Placobranchoidea</taxon>
        <taxon>Plakobranchidae</taxon>
        <taxon>Elysia</taxon>
    </lineage>
</organism>
<proteinExistence type="inferred from homology"/>
<evidence type="ECO:0000313" key="6">
    <source>
        <dbReference type="Proteomes" id="UP001283361"/>
    </source>
</evidence>
<dbReference type="GO" id="GO:0030688">
    <property type="term" value="C:preribosome, small subunit precursor"/>
    <property type="evidence" value="ECO:0007669"/>
    <property type="project" value="InterPro"/>
</dbReference>